<proteinExistence type="predicted"/>
<name>A0A6J7AT90_9ZZZZ</name>
<dbReference type="AlphaFoldDB" id="A0A6J7AT90"/>
<evidence type="ECO:0000256" key="1">
    <source>
        <dbReference type="SAM" id="MobiDB-lite"/>
    </source>
</evidence>
<feature type="region of interest" description="Disordered" evidence="1">
    <location>
        <begin position="1"/>
        <end position="32"/>
    </location>
</feature>
<sequence>MRRSGVGRSAATVPRGGLTWPGRPRGAPGGLEPHADGLLVVVHGNAQTRGVVSPWCEAWSSAQGSPPKTDPPGLSNG</sequence>
<protein>
    <submittedName>
        <fullName evidence="2">Unannotated protein</fullName>
    </submittedName>
</protein>
<evidence type="ECO:0000313" key="2">
    <source>
        <dbReference type="EMBL" id="CAB4836027.1"/>
    </source>
</evidence>
<organism evidence="2">
    <name type="scientific">freshwater metagenome</name>
    <dbReference type="NCBI Taxonomy" id="449393"/>
    <lineage>
        <taxon>unclassified sequences</taxon>
        <taxon>metagenomes</taxon>
        <taxon>ecological metagenomes</taxon>
    </lineage>
</organism>
<gene>
    <name evidence="2" type="ORF">UFOPK3204_01890</name>
</gene>
<accession>A0A6J7AT90</accession>
<reference evidence="2" key="1">
    <citation type="submission" date="2020-05" db="EMBL/GenBank/DDBJ databases">
        <authorList>
            <person name="Chiriac C."/>
            <person name="Salcher M."/>
            <person name="Ghai R."/>
            <person name="Kavagutti S V."/>
        </authorList>
    </citation>
    <scope>NUCLEOTIDE SEQUENCE</scope>
</reference>
<dbReference type="EMBL" id="CAFABK010000167">
    <property type="protein sequence ID" value="CAB4836027.1"/>
    <property type="molecule type" value="Genomic_DNA"/>
</dbReference>